<dbReference type="OrthoDB" id="7949130at2"/>
<keyword evidence="1" id="KW-0812">Transmembrane</keyword>
<dbReference type="PANTHER" id="PTHR41795">
    <property type="entry name" value="EXOPOLYSACCHARIDE SYNTHESIS PROTEIN"/>
    <property type="match status" value="1"/>
</dbReference>
<keyword evidence="1" id="KW-0472">Membrane</keyword>
<dbReference type="Pfam" id="PF06055">
    <property type="entry name" value="ExoD"/>
    <property type="match status" value="1"/>
</dbReference>
<protein>
    <submittedName>
        <fullName evidence="2">Exopolysaccharide synthesis, ExoD</fullName>
    </submittedName>
</protein>
<dbReference type="PANTHER" id="PTHR41795:SF1">
    <property type="entry name" value="EXOPOLYSACCHARIDE SYNTHESIS PROTEIN"/>
    <property type="match status" value="1"/>
</dbReference>
<keyword evidence="1" id="KW-1133">Transmembrane helix</keyword>
<keyword evidence="3" id="KW-1185">Reference proteome</keyword>
<dbReference type="EMBL" id="FWFN01000009">
    <property type="protein sequence ID" value="SLN71355.1"/>
    <property type="molecule type" value="Genomic_DNA"/>
</dbReference>
<dbReference type="Proteomes" id="UP000193963">
    <property type="component" value="Unassembled WGS sequence"/>
</dbReference>
<evidence type="ECO:0000256" key="1">
    <source>
        <dbReference type="SAM" id="Phobius"/>
    </source>
</evidence>
<reference evidence="3" key="1">
    <citation type="submission" date="2017-03" db="EMBL/GenBank/DDBJ databases">
        <authorList>
            <person name="Rodrigo-Torres L."/>
            <person name="Arahal R.D."/>
            <person name="Lucena T."/>
        </authorList>
    </citation>
    <scope>NUCLEOTIDE SEQUENCE [LARGE SCALE GENOMIC DNA]</scope>
    <source>
        <strain evidence="3">CECT 7751</strain>
    </source>
</reference>
<dbReference type="AlphaFoldDB" id="A0A1X7A5T8"/>
<gene>
    <name evidence="2" type="ORF">PSM7751_03826</name>
</gene>
<feature type="transmembrane region" description="Helical" evidence="1">
    <location>
        <begin position="130"/>
        <end position="149"/>
    </location>
</feature>
<accession>A0A1X7A5T8</accession>
<dbReference type="PIRSF" id="PIRSF033239">
    <property type="entry name" value="ExoD"/>
    <property type="match status" value="1"/>
</dbReference>
<feature type="transmembrane region" description="Helical" evidence="1">
    <location>
        <begin position="42"/>
        <end position="75"/>
    </location>
</feature>
<dbReference type="InterPro" id="IPR010331">
    <property type="entry name" value="ExoD"/>
</dbReference>
<feature type="transmembrane region" description="Helical" evidence="1">
    <location>
        <begin position="155"/>
        <end position="171"/>
    </location>
</feature>
<name>A0A1X7A5T8_9RHOB</name>
<feature type="transmembrane region" description="Helical" evidence="1">
    <location>
        <begin position="176"/>
        <end position="194"/>
    </location>
</feature>
<proteinExistence type="predicted"/>
<organism evidence="2 3">
    <name type="scientific">Pseudooceanicola marinus</name>
    <dbReference type="NCBI Taxonomy" id="396013"/>
    <lineage>
        <taxon>Bacteria</taxon>
        <taxon>Pseudomonadati</taxon>
        <taxon>Pseudomonadota</taxon>
        <taxon>Alphaproteobacteria</taxon>
        <taxon>Rhodobacterales</taxon>
        <taxon>Paracoccaceae</taxon>
        <taxon>Pseudooceanicola</taxon>
    </lineage>
</organism>
<evidence type="ECO:0000313" key="3">
    <source>
        <dbReference type="Proteomes" id="UP000193963"/>
    </source>
</evidence>
<dbReference type="RefSeq" id="WP_085889848.1">
    <property type="nucleotide sequence ID" value="NZ_FWFN01000009.1"/>
</dbReference>
<evidence type="ECO:0000313" key="2">
    <source>
        <dbReference type="EMBL" id="SLN71355.1"/>
    </source>
</evidence>
<sequence>MSDTTSDQTHALSDVLDTLEASLDGDSVTVEHVIDKLGRASFASVMLIFSLISTSPASAIPGVTAVVAMLVLLLIAQMMIGRESVWLPDFVSRKRMDADKVQQGINWLRKPVAWVERFIRPRLTFLFHRPWLWLPMILIAALTLIMPFMEIVPTSGSIASAVIALFAASLLTRDGVLACLSFGLLLVVPVTLYFV</sequence>